<dbReference type="Proteomes" id="UP001460202">
    <property type="component" value="Unassembled WGS sequence"/>
</dbReference>
<dbReference type="InterPro" id="IPR025665">
    <property type="entry name" value="Beta-barrel_OMP_2"/>
</dbReference>
<evidence type="ECO:0000256" key="1">
    <source>
        <dbReference type="SAM" id="SignalP"/>
    </source>
</evidence>
<feature type="domain" description="Outer membrane protein beta-barrel" evidence="2">
    <location>
        <begin position="20"/>
        <end position="166"/>
    </location>
</feature>
<dbReference type="EMBL" id="JBBMFL010000023">
    <property type="protein sequence ID" value="MEQ2546150.1"/>
    <property type="molecule type" value="Genomic_DNA"/>
</dbReference>
<accession>A0ABV1H0E6</accession>
<reference evidence="3 4" key="1">
    <citation type="submission" date="2024-03" db="EMBL/GenBank/DDBJ databases">
        <title>Human intestinal bacterial collection.</title>
        <authorList>
            <person name="Pauvert C."/>
            <person name="Hitch T.C.A."/>
            <person name="Clavel T."/>
        </authorList>
    </citation>
    <scope>NUCLEOTIDE SEQUENCE [LARGE SCALE GENOMIC DNA]</scope>
    <source>
        <strain evidence="3 4">CLA-KB-H122</strain>
    </source>
</reference>
<name>A0ABV1H0E6_9BACT</name>
<keyword evidence="1" id="KW-0732">Signal</keyword>
<protein>
    <submittedName>
        <fullName evidence="3">Porin family protein</fullName>
    </submittedName>
</protein>
<feature type="signal peptide" evidence="1">
    <location>
        <begin position="1"/>
        <end position="19"/>
    </location>
</feature>
<keyword evidence="4" id="KW-1185">Reference proteome</keyword>
<evidence type="ECO:0000313" key="3">
    <source>
        <dbReference type="EMBL" id="MEQ2546150.1"/>
    </source>
</evidence>
<sequence length="199" mass="22070">MTRKILLSVLFAAAVLSTAAQRPRTRVEWGVVGGINIPDYTTNMDKTDVKNKLGWQAGIVTAVNLGAFAVEPQILYVRQGLRIRPEGGKEINLKSNSIDVPVLASFRLLNPVRIYAGPVFTVMNDCKQKSGGDLQDFFGRVRPTLSYTVGAGVVLMRHLLIDLRYNGQFRSKHEVVLPDGSQLDKLRTYNVALSFGYLF</sequence>
<dbReference type="RefSeq" id="WP_349094571.1">
    <property type="nucleotide sequence ID" value="NZ_JBBMFL010000023.1"/>
</dbReference>
<organism evidence="3 4">
    <name type="scientific">Alistipes intestinihominis</name>
    <dbReference type="NCBI Taxonomy" id="3133172"/>
    <lineage>
        <taxon>Bacteria</taxon>
        <taxon>Pseudomonadati</taxon>
        <taxon>Bacteroidota</taxon>
        <taxon>Bacteroidia</taxon>
        <taxon>Bacteroidales</taxon>
        <taxon>Rikenellaceae</taxon>
        <taxon>Alistipes</taxon>
    </lineage>
</organism>
<feature type="chain" id="PRO_5045138748" evidence="1">
    <location>
        <begin position="20"/>
        <end position="199"/>
    </location>
</feature>
<evidence type="ECO:0000313" key="4">
    <source>
        <dbReference type="Proteomes" id="UP001460202"/>
    </source>
</evidence>
<proteinExistence type="predicted"/>
<evidence type="ECO:0000259" key="2">
    <source>
        <dbReference type="Pfam" id="PF13568"/>
    </source>
</evidence>
<comment type="caution">
    <text evidence="3">The sequence shown here is derived from an EMBL/GenBank/DDBJ whole genome shotgun (WGS) entry which is preliminary data.</text>
</comment>
<dbReference type="Pfam" id="PF13568">
    <property type="entry name" value="OMP_b-brl_2"/>
    <property type="match status" value="1"/>
</dbReference>
<gene>
    <name evidence="3" type="ORF">WMO46_14480</name>
</gene>